<dbReference type="Proteomes" id="UP000714915">
    <property type="component" value="Unassembled WGS sequence"/>
</dbReference>
<dbReference type="EMBL" id="JAGQLF010000006">
    <property type="protein sequence ID" value="MCA9386556.1"/>
    <property type="molecule type" value="Genomic_DNA"/>
</dbReference>
<dbReference type="InterPro" id="IPR036439">
    <property type="entry name" value="Dockerin_dom_sf"/>
</dbReference>
<evidence type="ECO:0000313" key="1">
    <source>
        <dbReference type="EMBL" id="MCA9386556.1"/>
    </source>
</evidence>
<proteinExistence type="predicted"/>
<gene>
    <name evidence="1" type="ORF">KC669_00830</name>
</gene>
<reference evidence="1" key="2">
    <citation type="journal article" date="2021" name="Microbiome">
        <title>Successional dynamics and alternative stable states in a saline activated sludge microbial community over 9 years.</title>
        <authorList>
            <person name="Wang Y."/>
            <person name="Ye J."/>
            <person name="Ju F."/>
            <person name="Liu L."/>
            <person name="Boyd J.A."/>
            <person name="Deng Y."/>
            <person name="Parks D.H."/>
            <person name="Jiang X."/>
            <person name="Yin X."/>
            <person name="Woodcroft B.J."/>
            <person name="Tyson G.W."/>
            <person name="Hugenholtz P."/>
            <person name="Polz M.F."/>
            <person name="Zhang T."/>
        </authorList>
    </citation>
    <scope>NUCLEOTIDE SEQUENCE</scope>
    <source>
        <strain evidence="1">HKST-UBA09</strain>
    </source>
</reference>
<name>A0A955LAS7_9BACT</name>
<reference evidence="1" key="1">
    <citation type="submission" date="2020-04" db="EMBL/GenBank/DDBJ databases">
        <authorList>
            <person name="Zhang T."/>
        </authorList>
    </citation>
    <scope>NUCLEOTIDE SEQUENCE</scope>
    <source>
        <strain evidence="1">HKST-UBA09</strain>
    </source>
</reference>
<protein>
    <submittedName>
        <fullName evidence="1">Uncharacterized protein</fullName>
    </submittedName>
</protein>
<accession>A0A955LAS7</accession>
<dbReference type="Gene3D" id="1.10.1330.10">
    <property type="entry name" value="Dockerin domain"/>
    <property type="match status" value="1"/>
</dbReference>
<sequence>MTKQKKFLLAWIALAFIFSVVGGVKYLSNQSDSGDVSVADNAYNCTGGCVYLGTSTDYAIGTICRGSASGGAIDDYTNTCYKCVGDNNFQPQASVTACNICYGKCVGDSSITEYSNGEQCAVTDDSAVNTGVSVGTGKSAILSCKNGLWEYAAQPKCFGQCRGDKSGSLYDQGHTCLDPRTDNYCWVCEDPKVSGHGVYGGMNYYELSNSKCDPVRSQAPTYTDPNSPDRPLAVYCTPETQDTCINDIIDGGSPRNYAVGEVCHTTLKVSSQFYGTYKCVDNGTGTGVFTKDGVTQKCESEGVLYDLGETITWLSSCYQCTNPGEKTSIGGTVVGGFTLVDSAACPTLSDDNPQTPNTCENDIKTCPGGATVTRNPDRSCDFNPCPVINDKSCNGICKGDTDITAYGVGTTCFGGTTETSAKCYECIESGFEERDSNVCQTGLGIGGGISIFDPDDDSNGNLTHDKVGACLGDLNENQSVELNDFAIFAKNFGKVLLGDSKKFDVVQNVAGEFIINLEDFAQFAKNFGKDTTNCTKRAEALNIN</sequence>
<dbReference type="GO" id="GO:0000272">
    <property type="term" value="P:polysaccharide catabolic process"/>
    <property type="evidence" value="ECO:0007669"/>
    <property type="project" value="InterPro"/>
</dbReference>
<evidence type="ECO:0000313" key="2">
    <source>
        <dbReference type="Proteomes" id="UP000714915"/>
    </source>
</evidence>
<dbReference type="AlphaFoldDB" id="A0A955LAS7"/>
<comment type="caution">
    <text evidence="1">The sequence shown here is derived from an EMBL/GenBank/DDBJ whole genome shotgun (WGS) entry which is preliminary data.</text>
</comment>
<organism evidence="1 2">
    <name type="scientific">Candidatus Dojkabacteria bacterium</name>
    <dbReference type="NCBI Taxonomy" id="2099670"/>
    <lineage>
        <taxon>Bacteria</taxon>
        <taxon>Candidatus Dojkabacteria</taxon>
    </lineage>
</organism>